<keyword evidence="8" id="KW-1185">Reference proteome</keyword>
<feature type="binding site" evidence="6">
    <location>
        <position position="64"/>
    </location>
    <ligand>
        <name>substrate</name>
    </ligand>
</feature>
<protein>
    <recommendedName>
        <fullName evidence="5 7">5-formyltetrahydrofolate cyclo-ligase</fullName>
        <ecNumber evidence="5 7">6.3.3.2</ecNumber>
    </recommendedName>
</protein>
<sequence>MKLGFIRLSSTMSVKEAKAALRKKIAKRLENLSREEICRQSKVVFDKLVNLPVFKNSKRISVYLSMNTEVDTEHIVRRIFEQGQLCFVPRYSKSGMQMVRLLSMEDWENLPLTKWHIKQPLLKENREDALETGGLDLVICPGVAFTKDGHRLGHGGGYYDKYLRNLQINQSNGISTVGIGLKEQIVDEIPVEDTDLLIDTILFDDK</sequence>
<dbReference type="KEGG" id="soy:115877668"/>
<dbReference type="FunFam" id="3.40.50.10420:FF:000007">
    <property type="entry name" value="5-formyltetrahydrofolate cyclo-ligase"/>
    <property type="match status" value="1"/>
</dbReference>
<keyword evidence="7" id="KW-0479">Metal-binding</keyword>
<name>A0A6J2XFR4_SITOR</name>
<accession>A0A6J2XFR4</accession>
<dbReference type="RefSeq" id="XP_030749798.1">
    <property type="nucleotide sequence ID" value="XM_030893938.1"/>
</dbReference>
<evidence type="ECO:0000256" key="2">
    <source>
        <dbReference type="ARBA" id="ARBA00022741"/>
    </source>
</evidence>
<dbReference type="Pfam" id="PF01812">
    <property type="entry name" value="5-FTHF_cyc-lig"/>
    <property type="match status" value="1"/>
</dbReference>
<evidence type="ECO:0000313" key="9">
    <source>
        <dbReference type="RefSeq" id="XP_030749794.1"/>
    </source>
</evidence>
<evidence type="ECO:0000256" key="1">
    <source>
        <dbReference type="ARBA" id="ARBA00010638"/>
    </source>
</evidence>
<organism evidence="8 10">
    <name type="scientific">Sitophilus oryzae</name>
    <name type="common">Rice weevil</name>
    <name type="synonym">Curculio oryzae</name>
    <dbReference type="NCBI Taxonomy" id="7048"/>
    <lineage>
        <taxon>Eukaryota</taxon>
        <taxon>Metazoa</taxon>
        <taxon>Ecdysozoa</taxon>
        <taxon>Arthropoda</taxon>
        <taxon>Hexapoda</taxon>
        <taxon>Insecta</taxon>
        <taxon>Pterygota</taxon>
        <taxon>Neoptera</taxon>
        <taxon>Endopterygota</taxon>
        <taxon>Coleoptera</taxon>
        <taxon>Polyphaga</taxon>
        <taxon>Cucujiformia</taxon>
        <taxon>Curculionidae</taxon>
        <taxon>Dryophthorinae</taxon>
        <taxon>Sitophilus</taxon>
    </lineage>
</organism>
<evidence type="ECO:0000256" key="6">
    <source>
        <dbReference type="PIRSR" id="PIRSR006806-1"/>
    </source>
</evidence>
<dbReference type="GO" id="GO:0009396">
    <property type="term" value="P:folic acid-containing compound biosynthetic process"/>
    <property type="evidence" value="ECO:0007669"/>
    <property type="project" value="TreeGrafter"/>
</dbReference>
<reference evidence="9 10" key="1">
    <citation type="submission" date="2025-04" db="UniProtKB">
        <authorList>
            <consortium name="RefSeq"/>
        </authorList>
    </citation>
    <scope>IDENTIFICATION</scope>
    <source>
        <tissue evidence="9 10">Gonads</tissue>
    </source>
</reference>
<dbReference type="GeneID" id="115877668"/>
<evidence type="ECO:0000256" key="3">
    <source>
        <dbReference type="ARBA" id="ARBA00022840"/>
    </source>
</evidence>
<dbReference type="GO" id="GO:0035999">
    <property type="term" value="P:tetrahydrofolate interconversion"/>
    <property type="evidence" value="ECO:0007669"/>
    <property type="project" value="TreeGrafter"/>
</dbReference>
<keyword evidence="2 6" id="KW-0547">Nucleotide-binding</keyword>
<dbReference type="AlphaFoldDB" id="A0A6J2XFR4"/>
<comment type="catalytic activity">
    <reaction evidence="4 7">
        <text>(6S)-5-formyl-5,6,7,8-tetrahydrofolate + ATP = (6R)-5,10-methenyltetrahydrofolate + ADP + phosphate</text>
        <dbReference type="Rhea" id="RHEA:10488"/>
        <dbReference type="ChEBI" id="CHEBI:30616"/>
        <dbReference type="ChEBI" id="CHEBI:43474"/>
        <dbReference type="ChEBI" id="CHEBI:57455"/>
        <dbReference type="ChEBI" id="CHEBI:57457"/>
        <dbReference type="ChEBI" id="CHEBI:456216"/>
        <dbReference type="EC" id="6.3.3.2"/>
    </reaction>
</comment>
<dbReference type="RefSeq" id="XP_030749795.1">
    <property type="nucleotide sequence ID" value="XM_030893935.1"/>
</dbReference>
<dbReference type="GO" id="GO:0005524">
    <property type="term" value="F:ATP binding"/>
    <property type="evidence" value="ECO:0007669"/>
    <property type="project" value="UniProtKB-KW"/>
</dbReference>
<evidence type="ECO:0000313" key="11">
    <source>
        <dbReference type="RefSeq" id="XP_030749797.1"/>
    </source>
</evidence>
<dbReference type="OrthoDB" id="2015992at2759"/>
<evidence type="ECO:0000256" key="5">
    <source>
        <dbReference type="ARBA" id="ARBA00038966"/>
    </source>
</evidence>
<evidence type="ECO:0000313" key="8">
    <source>
        <dbReference type="Proteomes" id="UP000504635"/>
    </source>
</evidence>
<dbReference type="Proteomes" id="UP000504635">
    <property type="component" value="Unplaced"/>
</dbReference>
<feature type="binding site" evidence="6">
    <location>
        <position position="69"/>
    </location>
    <ligand>
        <name>substrate</name>
    </ligand>
</feature>
<dbReference type="PANTHER" id="PTHR23407">
    <property type="entry name" value="ATPASE INHIBITOR/5-FORMYLTETRAHYDROFOLATE CYCLO-LIGASE"/>
    <property type="match status" value="1"/>
</dbReference>
<evidence type="ECO:0000313" key="12">
    <source>
        <dbReference type="RefSeq" id="XP_030749798.1"/>
    </source>
</evidence>
<dbReference type="InterPro" id="IPR002698">
    <property type="entry name" value="FTHF_cligase"/>
</dbReference>
<dbReference type="GO" id="GO:0046872">
    <property type="term" value="F:metal ion binding"/>
    <property type="evidence" value="ECO:0007669"/>
    <property type="project" value="UniProtKB-KW"/>
</dbReference>
<dbReference type="Gene3D" id="3.40.50.10420">
    <property type="entry name" value="NagB/RpiA/CoA transferase-like"/>
    <property type="match status" value="1"/>
</dbReference>
<dbReference type="InterPro" id="IPR037171">
    <property type="entry name" value="NagB/RpiA_transferase-like"/>
</dbReference>
<dbReference type="SUPFAM" id="SSF100950">
    <property type="entry name" value="NagB/RpiA/CoA transferase-like"/>
    <property type="match status" value="1"/>
</dbReference>
<dbReference type="EC" id="6.3.3.2" evidence="5 7"/>
<feature type="binding site" evidence="6">
    <location>
        <begin position="151"/>
        <end position="159"/>
    </location>
    <ligand>
        <name>ATP</name>
        <dbReference type="ChEBI" id="CHEBI:30616"/>
    </ligand>
</feature>
<gene>
    <name evidence="9 10 11 12" type="primary">LOC115877668</name>
</gene>
<dbReference type="InterPro" id="IPR024185">
    <property type="entry name" value="FTHF_cligase-like_sf"/>
</dbReference>
<dbReference type="RefSeq" id="XP_030749794.1">
    <property type="nucleotide sequence ID" value="XM_030893934.1"/>
</dbReference>
<dbReference type="GO" id="GO:0005739">
    <property type="term" value="C:mitochondrion"/>
    <property type="evidence" value="ECO:0007669"/>
    <property type="project" value="TreeGrafter"/>
</dbReference>
<evidence type="ECO:0000256" key="7">
    <source>
        <dbReference type="RuleBase" id="RU361279"/>
    </source>
</evidence>
<keyword evidence="7" id="KW-0460">Magnesium</keyword>
<comment type="similarity">
    <text evidence="1 7">Belongs to the 5-formyltetrahydrofolate cyclo-ligase family.</text>
</comment>
<dbReference type="GO" id="GO:0030272">
    <property type="term" value="F:5-formyltetrahydrofolate cyclo-ligase activity"/>
    <property type="evidence" value="ECO:0007669"/>
    <property type="project" value="UniProtKB-EC"/>
</dbReference>
<keyword evidence="3 6" id="KW-0067">ATP-binding</keyword>
<evidence type="ECO:0000313" key="10">
    <source>
        <dbReference type="RefSeq" id="XP_030749795.1"/>
    </source>
</evidence>
<evidence type="ECO:0000256" key="4">
    <source>
        <dbReference type="ARBA" id="ARBA00036539"/>
    </source>
</evidence>
<feature type="binding site" evidence="6">
    <location>
        <begin position="18"/>
        <end position="22"/>
    </location>
    <ligand>
        <name>ATP</name>
        <dbReference type="ChEBI" id="CHEBI:30616"/>
    </ligand>
</feature>
<comment type="cofactor">
    <cofactor evidence="7">
        <name>Mg(2+)</name>
        <dbReference type="ChEBI" id="CHEBI:18420"/>
    </cofactor>
</comment>
<dbReference type="PANTHER" id="PTHR23407:SF1">
    <property type="entry name" value="5-FORMYLTETRAHYDROFOLATE CYCLO-LIGASE"/>
    <property type="match status" value="1"/>
</dbReference>
<dbReference type="RefSeq" id="XP_030749797.1">
    <property type="nucleotide sequence ID" value="XM_030893937.1"/>
</dbReference>
<proteinExistence type="inferred from homology"/>
<dbReference type="NCBIfam" id="TIGR02727">
    <property type="entry name" value="MTHFS_bact"/>
    <property type="match status" value="1"/>
</dbReference>
<dbReference type="PIRSF" id="PIRSF006806">
    <property type="entry name" value="FTHF_cligase"/>
    <property type="match status" value="1"/>
</dbReference>